<evidence type="ECO:0000313" key="2">
    <source>
        <dbReference type="EMBL" id="TCL11601.1"/>
    </source>
</evidence>
<gene>
    <name evidence="2" type="ORF">C7960_0767</name>
    <name evidence="1" type="ORF">SAMN06295989_11134</name>
</gene>
<evidence type="ECO:0000313" key="4">
    <source>
        <dbReference type="Proteomes" id="UP000295404"/>
    </source>
</evidence>
<organism evidence="1 3">
    <name type="scientific">Methanohalophilus euhalobius</name>
    <dbReference type="NCBI Taxonomy" id="51203"/>
    <lineage>
        <taxon>Archaea</taxon>
        <taxon>Methanobacteriati</taxon>
        <taxon>Methanobacteriota</taxon>
        <taxon>Stenosarchaea group</taxon>
        <taxon>Methanomicrobia</taxon>
        <taxon>Methanosarcinales</taxon>
        <taxon>Methanosarcinaceae</taxon>
        <taxon>Methanohalophilus</taxon>
    </lineage>
</organism>
<proteinExistence type="predicted"/>
<evidence type="ECO:0000313" key="1">
    <source>
        <dbReference type="EMBL" id="SNY20619.1"/>
    </source>
</evidence>
<dbReference type="RefSeq" id="WP_132130902.1">
    <property type="nucleotide sequence ID" value="NZ_OBDR01000011.1"/>
</dbReference>
<evidence type="ECO:0000313" key="3">
    <source>
        <dbReference type="Proteomes" id="UP000217726"/>
    </source>
</evidence>
<dbReference type="EMBL" id="SMMS01000001">
    <property type="protein sequence ID" value="TCL11601.1"/>
    <property type="molecule type" value="Genomic_DNA"/>
</dbReference>
<dbReference type="EMBL" id="OBDR01000011">
    <property type="protein sequence ID" value="SNY20619.1"/>
    <property type="molecule type" value="Genomic_DNA"/>
</dbReference>
<name>A0A285GAM0_9EURY</name>
<protein>
    <submittedName>
        <fullName evidence="1">Uncharacterized protein</fullName>
    </submittedName>
</protein>
<dbReference type="AlphaFoldDB" id="A0A285GAM0"/>
<accession>A0A285GAM0</accession>
<dbReference type="Proteomes" id="UP000217726">
    <property type="component" value="Unassembled WGS sequence"/>
</dbReference>
<sequence>MTLTTTNECLLKYQKFIETTEFNPKIIRCLFVNAYNQFLAGTILAEKGLNTPSFNCLRMGLESEWIGIILTRNREMGLFWAFGVGNDATQKQLIQLERPFEIRKNLGNTERITIKDRNEIYAALSDKSHTKMGSVTRFLIPRDAHPSDGYVDCIPPGGMREEKAVENILQGVRVVLSFALAEIEDSLGCHLLENRWTWNRNELRYISGGGYADSHGEFEPHITSKGHPGRDSMQLMSLLSAIRHGKI</sequence>
<dbReference type="OrthoDB" id="147458at2157"/>
<keyword evidence="3" id="KW-1185">Reference proteome</keyword>
<reference evidence="1" key="2">
    <citation type="submission" date="2017-09" db="EMBL/GenBank/DDBJ databases">
        <authorList>
            <person name="Ehlers B."/>
            <person name="Leendertz F.H."/>
        </authorList>
    </citation>
    <scope>NUCLEOTIDE SEQUENCE [LARGE SCALE GENOMIC DNA]</scope>
    <source>
        <strain evidence="1">WG-1MB</strain>
    </source>
</reference>
<dbReference type="Proteomes" id="UP000295404">
    <property type="component" value="Unassembled WGS sequence"/>
</dbReference>
<reference evidence="3" key="1">
    <citation type="submission" date="2017-09" db="EMBL/GenBank/DDBJ databases">
        <authorList>
            <person name="Varghese N."/>
            <person name="Submissions S."/>
        </authorList>
    </citation>
    <scope>NUCLEOTIDE SEQUENCE [LARGE SCALE GENOMIC DNA]</scope>
    <source>
        <strain evidence="3">WG-1MB</strain>
    </source>
</reference>
<reference evidence="2 4" key="3">
    <citation type="submission" date="2019-03" db="EMBL/GenBank/DDBJ databases">
        <title>Subsurface microbial communities from deep shales in Ohio and West Virginia, USA.</title>
        <authorList>
            <person name="Wrighton K."/>
        </authorList>
    </citation>
    <scope>NUCLEOTIDE SEQUENCE [LARGE SCALE GENOMIC DNA]</scope>
    <source>
        <strain evidence="2 4">WG1_MB</strain>
    </source>
</reference>